<evidence type="ECO:0000313" key="4">
    <source>
        <dbReference type="Proteomes" id="UP000009080"/>
    </source>
</evidence>
<name>C5BJ24_TERTT</name>
<dbReference type="Proteomes" id="UP000009080">
    <property type="component" value="Chromosome"/>
</dbReference>
<keyword evidence="1" id="KW-0472">Membrane</keyword>
<dbReference type="KEGG" id="ttu:TERTU_4426"/>
<keyword evidence="1" id="KW-1133">Transmembrane helix</keyword>
<feature type="transmembrane region" description="Helical" evidence="1">
    <location>
        <begin position="6"/>
        <end position="24"/>
    </location>
</feature>
<dbReference type="PROSITE" id="PS50206">
    <property type="entry name" value="RHODANESE_3"/>
    <property type="match status" value="1"/>
</dbReference>
<dbReference type="EMBL" id="CP001614">
    <property type="protein sequence ID" value="ACR10998.1"/>
    <property type="molecule type" value="Genomic_DNA"/>
</dbReference>
<dbReference type="AlphaFoldDB" id="C5BJ24"/>
<dbReference type="InterPro" id="IPR050229">
    <property type="entry name" value="GlpE_sulfurtransferase"/>
</dbReference>
<dbReference type="RefSeq" id="WP_015817110.1">
    <property type="nucleotide sequence ID" value="NC_012997.1"/>
</dbReference>
<proteinExistence type="predicted"/>
<protein>
    <submittedName>
        <fullName evidence="3">Rhodanese domain protein</fullName>
    </submittedName>
</protein>
<reference evidence="3 4" key="1">
    <citation type="journal article" date="2009" name="PLoS ONE">
        <title>The complete genome of Teredinibacter turnerae T7901: an intracellular endosymbiont of marine wood-boring bivalves (shipworms).</title>
        <authorList>
            <person name="Yang J.C."/>
            <person name="Madupu R."/>
            <person name="Durkin A.S."/>
            <person name="Ekborg N.A."/>
            <person name="Pedamallu C.S."/>
            <person name="Hostetler J.B."/>
            <person name="Radune D."/>
            <person name="Toms B.S."/>
            <person name="Henrissat B."/>
            <person name="Coutinho P.M."/>
            <person name="Schwarz S."/>
            <person name="Field L."/>
            <person name="Trindade-Silva A.E."/>
            <person name="Soares C.A.G."/>
            <person name="Elshahawi S."/>
            <person name="Hanora A."/>
            <person name="Schmidt E.W."/>
            <person name="Haygood M.G."/>
            <person name="Posfai J."/>
            <person name="Benner J."/>
            <person name="Madinger C."/>
            <person name="Nove J."/>
            <person name="Anton B."/>
            <person name="Chaudhary K."/>
            <person name="Foster J."/>
            <person name="Holman A."/>
            <person name="Kumar S."/>
            <person name="Lessard P.A."/>
            <person name="Luyten Y.A."/>
            <person name="Slatko B."/>
            <person name="Wood N."/>
            <person name="Wu B."/>
            <person name="Teplitski M."/>
            <person name="Mougous J.D."/>
            <person name="Ward N."/>
            <person name="Eisen J.A."/>
            <person name="Badger J.H."/>
            <person name="Distel D.L."/>
        </authorList>
    </citation>
    <scope>NUCLEOTIDE SEQUENCE [LARGE SCALE GENOMIC DNA]</scope>
    <source>
        <strain evidence="4">ATCC 39867 / T7901</strain>
    </source>
</reference>
<dbReference type="Gene3D" id="3.40.250.10">
    <property type="entry name" value="Rhodanese-like domain"/>
    <property type="match status" value="1"/>
</dbReference>
<evidence type="ECO:0000259" key="2">
    <source>
        <dbReference type="PROSITE" id="PS50206"/>
    </source>
</evidence>
<keyword evidence="4" id="KW-1185">Reference proteome</keyword>
<accession>C5BJ24</accession>
<dbReference type="InterPro" id="IPR036873">
    <property type="entry name" value="Rhodanese-like_dom_sf"/>
</dbReference>
<dbReference type="SMART" id="SM00450">
    <property type="entry name" value="RHOD"/>
    <property type="match status" value="1"/>
</dbReference>
<dbReference type="Pfam" id="PF00581">
    <property type="entry name" value="Rhodanese"/>
    <property type="match status" value="1"/>
</dbReference>
<dbReference type="PANTHER" id="PTHR43031">
    <property type="entry name" value="FAD-DEPENDENT OXIDOREDUCTASE"/>
    <property type="match status" value="1"/>
</dbReference>
<dbReference type="STRING" id="377629.TERTU_4426"/>
<dbReference type="SUPFAM" id="SSF52821">
    <property type="entry name" value="Rhodanese/Cell cycle control phosphatase"/>
    <property type="match status" value="1"/>
</dbReference>
<dbReference type="InterPro" id="IPR001763">
    <property type="entry name" value="Rhodanese-like_dom"/>
</dbReference>
<organism evidence="3 4">
    <name type="scientific">Teredinibacter turnerae (strain ATCC 39867 / T7901)</name>
    <dbReference type="NCBI Taxonomy" id="377629"/>
    <lineage>
        <taxon>Bacteria</taxon>
        <taxon>Pseudomonadati</taxon>
        <taxon>Pseudomonadota</taxon>
        <taxon>Gammaproteobacteria</taxon>
        <taxon>Cellvibrionales</taxon>
        <taxon>Cellvibrionaceae</taxon>
        <taxon>Teredinibacter</taxon>
    </lineage>
</organism>
<dbReference type="HOGENOM" id="CLU_089574_1_5_6"/>
<dbReference type="CDD" id="cd00158">
    <property type="entry name" value="RHOD"/>
    <property type="match status" value="1"/>
</dbReference>
<sequence>MAFITEQWLLVSILGVLAAALIFVESRKGGAALSHHEVTRLVNSDQAVVVDVREAKEFSTGHIVDAINIPFAKLADRHTELNKHREKTLIVADKMGQHAGAAGKILKDKGFTVSRLQGGMSEWQGQNLPVVK</sequence>
<keyword evidence="1" id="KW-0812">Transmembrane</keyword>
<evidence type="ECO:0000313" key="3">
    <source>
        <dbReference type="EMBL" id="ACR10998.1"/>
    </source>
</evidence>
<dbReference type="OrthoDB" id="9808735at2"/>
<dbReference type="eggNOG" id="COG0607">
    <property type="taxonomic scope" value="Bacteria"/>
</dbReference>
<dbReference type="PANTHER" id="PTHR43031:SF18">
    <property type="entry name" value="RHODANESE-RELATED SULFURTRANSFERASES"/>
    <property type="match status" value="1"/>
</dbReference>
<evidence type="ECO:0000256" key="1">
    <source>
        <dbReference type="SAM" id="Phobius"/>
    </source>
</evidence>
<gene>
    <name evidence="3" type="ordered locus">TERTU_4426</name>
</gene>
<feature type="domain" description="Rhodanese" evidence="2">
    <location>
        <begin position="43"/>
        <end position="132"/>
    </location>
</feature>